<evidence type="ECO:0000313" key="2">
    <source>
        <dbReference type="EMBL" id="MCW3476686.1"/>
    </source>
</evidence>
<dbReference type="InterPro" id="IPR016181">
    <property type="entry name" value="Acyl_CoA_acyltransferase"/>
</dbReference>
<reference evidence="2" key="1">
    <citation type="submission" date="2022-09" db="EMBL/GenBank/DDBJ databases">
        <title>Rhodovastum sp. nov. RN2-1 isolated from soil in Seongnam, South Korea.</title>
        <authorList>
            <person name="Le N.T."/>
        </authorList>
    </citation>
    <scope>NUCLEOTIDE SEQUENCE</scope>
    <source>
        <strain evidence="2">RN2-1</strain>
    </source>
</reference>
<dbReference type="PANTHER" id="PTHR43072">
    <property type="entry name" value="N-ACETYLTRANSFERASE"/>
    <property type="match status" value="1"/>
</dbReference>
<evidence type="ECO:0000259" key="1">
    <source>
        <dbReference type="PROSITE" id="PS51186"/>
    </source>
</evidence>
<dbReference type="InterPro" id="IPR000182">
    <property type="entry name" value="GNAT_dom"/>
</dbReference>
<accession>A0AA42CH03</accession>
<organism evidence="2 3">
    <name type="scientific">Limobrevibacterium gyesilva</name>
    <dbReference type="NCBI Taxonomy" id="2991712"/>
    <lineage>
        <taxon>Bacteria</taxon>
        <taxon>Pseudomonadati</taxon>
        <taxon>Pseudomonadota</taxon>
        <taxon>Alphaproteobacteria</taxon>
        <taxon>Acetobacterales</taxon>
        <taxon>Acetobacteraceae</taxon>
        <taxon>Limobrevibacterium</taxon>
    </lineage>
</organism>
<sequence>MASWRSAYRGILPDDYIDGALADDLIAGWQAKFTAAPEPDFVLVAESAGAATGFIAVLPEDNGTPDGRWAYIDNLHVAPGLRGSGLGRALLREAARLSCEAGLRRAYLWVFARNLGAIRFYDRLQGQATAQATRPVGGHPVAMVRYAWSDLALLSEAVSG</sequence>
<dbReference type="EMBL" id="JAPDNT010000022">
    <property type="protein sequence ID" value="MCW3476686.1"/>
    <property type="molecule type" value="Genomic_DNA"/>
</dbReference>
<dbReference type="SUPFAM" id="SSF55729">
    <property type="entry name" value="Acyl-CoA N-acyltransferases (Nat)"/>
    <property type="match status" value="1"/>
</dbReference>
<protein>
    <submittedName>
        <fullName evidence="2">GNAT family N-acetyltransferase</fullName>
    </submittedName>
</protein>
<gene>
    <name evidence="2" type="ORF">OL599_19150</name>
</gene>
<dbReference type="RefSeq" id="WP_264715509.1">
    <property type="nucleotide sequence ID" value="NZ_JAPDNT010000022.1"/>
</dbReference>
<dbReference type="Gene3D" id="3.40.630.30">
    <property type="match status" value="1"/>
</dbReference>
<dbReference type="PROSITE" id="PS51186">
    <property type="entry name" value="GNAT"/>
    <property type="match status" value="1"/>
</dbReference>
<reference evidence="2" key="2">
    <citation type="submission" date="2022-10" db="EMBL/GenBank/DDBJ databases">
        <authorList>
            <person name="Trinh H.N."/>
        </authorList>
    </citation>
    <scope>NUCLEOTIDE SEQUENCE</scope>
    <source>
        <strain evidence="2">RN2-1</strain>
    </source>
</reference>
<evidence type="ECO:0000313" key="3">
    <source>
        <dbReference type="Proteomes" id="UP001165679"/>
    </source>
</evidence>
<dbReference type="AlphaFoldDB" id="A0AA42CH03"/>
<proteinExistence type="predicted"/>
<feature type="domain" description="N-acetyltransferase" evidence="1">
    <location>
        <begin position="1"/>
        <end position="148"/>
    </location>
</feature>
<dbReference type="GO" id="GO:0016747">
    <property type="term" value="F:acyltransferase activity, transferring groups other than amino-acyl groups"/>
    <property type="evidence" value="ECO:0007669"/>
    <property type="project" value="InterPro"/>
</dbReference>
<name>A0AA42CH03_9PROT</name>
<keyword evidence="3" id="KW-1185">Reference proteome</keyword>
<dbReference type="Proteomes" id="UP001165679">
    <property type="component" value="Unassembled WGS sequence"/>
</dbReference>
<dbReference type="Pfam" id="PF00583">
    <property type="entry name" value="Acetyltransf_1"/>
    <property type="match status" value="1"/>
</dbReference>
<comment type="caution">
    <text evidence="2">The sequence shown here is derived from an EMBL/GenBank/DDBJ whole genome shotgun (WGS) entry which is preliminary data.</text>
</comment>
<dbReference type="CDD" id="cd04301">
    <property type="entry name" value="NAT_SF"/>
    <property type="match status" value="1"/>
</dbReference>